<dbReference type="Pfam" id="PF00107">
    <property type="entry name" value="ADH_zinc_N"/>
    <property type="match status" value="1"/>
</dbReference>
<dbReference type="InterPro" id="IPR036291">
    <property type="entry name" value="NAD(P)-bd_dom_sf"/>
</dbReference>
<dbReference type="GO" id="GO:0016628">
    <property type="term" value="F:oxidoreductase activity, acting on the CH-CH group of donors, NAD or NADP as acceptor"/>
    <property type="evidence" value="ECO:0007669"/>
    <property type="project" value="InterPro"/>
</dbReference>
<keyword evidence="5" id="KW-1185">Reference proteome</keyword>
<dbReference type="SMART" id="SM00829">
    <property type="entry name" value="PKS_ER"/>
    <property type="match status" value="1"/>
</dbReference>
<organism evidence="4 5">
    <name type="scientific">Sphingopyxis lindanitolerans</name>
    <dbReference type="NCBI Taxonomy" id="2054227"/>
    <lineage>
        <taxon>Bacteria</taxon>
        <taxon>Pseudomonadati</taxon>
        <taxon>Pseudomonadota</taxon>
        <taxon>Alphaproteobacteria</taxon>
        <taxon>Sphingomonadales</taxon>
        <taxon>Sphingomonadaceae</taxon>
        <taxon>Sphingopyxis</taxon>
    </lineage>
</organism>
<evidence type="ECO:0000313" key="5">
    <source>
        <dbReference type="Proteomes" id="UP000238954"/>
    </source>
</evidence>
<name>A0A2S8B509_9SPHN</name>
<dbReference type="SUPFAM" id="SSF51735">
    <property type="entry name" value="NAD(P)-binding Rossmann-fold domains"/>
    <property type="match status" value="1"/>
</dbReference>
<feature type="domain" description="Enoyl reductase (ER)" evidence="3">
    <location>
        <begin position="33"/>
        <end position="340"/>
    </location>
</feature>
<feature type="region of interest" description="Disordered" evidence="2">
    <location>
        <begin position="13"/>
        <end position="33"/>
    </location>
</feature>
<feature type="compositionally biased region" description="Basic and acidic residues" evidence="2">
    <location>
        <begin position="15"/>
        <end position="27"/>
    </location>
</feature>
<evidence type="ECO:0000256" key="2">
    <source>
        <dbReference type="SAM" id="MobiDB-lite"/>
    </source>
</evidence>
<gene>
    <name evidence="4" type="ORF">CVO77_02590</name>
</gene>
<accession>A0A2S8B509</accession>
<reference evidence="5" key="1">
    <citation type="submission" date="2017-11" db="EMBL/GenBank/DDBJ databases">
        <title>The complete genome sequence of Sphingopyxis pomeranensis sp. nov. strain WS5A3p.</title>
        <authorList>
            <person name="Kaminski M.A."/>
        </authorList>
    </citation>
    <scope>NUCLEOTIDE SEQUENCE [LARGE SCALE GENOMIC DNA]</scope>
    <source>
        <strain evidence="5">WS5A3p</strain>
    </source>
</reference>
<dbReference type="Gene3D" id="3.40.50.720">
    <property type="entry name" value="NAD(P)-binding Rossmann-like Domain"/>
    <property type="match status" value="1"/>
</dbReference>
<dbReference type="InterPro" id="IPR013149">
    <property type="entry name" value="ADH-like_C"/>
</dbReference>
<dbReference type="EMBL" id="PHFW01000002">
    <property type="protein sequence ID" value="PQM27494.1"/>
    <property type="molecule type" value="Genomic_DNA"/>
</dbReference>
<sequence length="344" mass="36778">MSRGATVCRLNPSKMGRDMHSSKEVRLARTPAGPPTKADFELVEVDCPGPADGEALVESLLLSVDPFMRLRMHESDYVGRNFGGGGVGRVAVSRHPDFAEGALVRHFAGFRERFVSDGRALTLLDVAPDLPLEVQISALGGIGMCAYGGLLGIAGLRDGEQVFVSAAAGAVGSLAAQIAKIKGCRVVGSTGSDAKTDWLRELGLDAVINYKREDIVAAVAAATPDGIDVYFENVGGRHLDAALLRMNPDGRIPVCGMISAYNDNGSPVTGLHQLVAKRLVIKGFQVNEFPHLQDAFRHDMRDWIRSGAIRTRETVFQGIEQVPDALISIFNGNSIGKTMVRVAD</sequence>
<dbReference type="AlphaFoldDB" id="A0A2S8B509"/>
<keyword evidence="1" id="KW-0560">Oxidoreductase</keyword>
<dbReference type="Gene3D" id="3.90.180.10">
    <property type="entry name" value="Medium-chain alcohol dehydrogenases, catalytic domain"/>
    <property type="match status" value="1"/>
</dbReference>
<dbReference type="InterPro" id="IPR045010">
    <property type="entry name" value="MDR_fam"/>
</dbReference>
<comment type="caution">
    <text evidence="4">The sequence shown here is derived from an EMBL/GenBank/DDBJ whole genome shotgun (WGS) entry which is preliminary data.</text>
</comment>
<dbReference type="CDD" id="cd05288">
    <property type="entry name" value="PGDH"/>
    <property type="match status" value="1"/>
</dbReference>
<dbReference type="Pfam" id="PF16884">
    <property type="entry name" value="ADH_N_2"/>
    <property type="match status" value="1"/>
</dbReference>
<dbReference type="InterPro" id="IPR020843">
    <property type="entry name" value="ER"/>
</dbReference>
<dbReference type="PANTHER" id="PTHR43205:SF7">
    <property type="entry name" value="PROSTAGLANDIN REDUCTASE 1"/>
    <property type="match status" value="1"/>
</dbReference>
<dbReference type="InterPro" id="IPR011032">
    <property type="entry name" value="GroES-like_sf"/>
</dbReference>
<dbReference type="FunFam" id="3.40.50.720:FF:000121">
    <property type="entry name" value="Prostaglandin reductase 2"/>
    <property type="match status" value="1"/>
</dbReference>
<evidence type="ECO:0000313" key="4">
    <source>
        <dbReference type="EMBL" id="PQM27494.1"/>
    </source>
</evidence>
<dbReference type="PANTHER" id="PTHR43205">
    <property type="entry name" value="PROSTAGLANDIN REDUCTASE"/>
    <property type="match status" value="1"/>
</dbReference>
<evidence type="ECO:0000256" key="1">
    <source>
        <dbReference type="ARBA" id="ARBA00023002"/>
    </source>
</evidence>
<dbReference type="Proteomes" id="UP000238954">
    <property type="component" value="Chromosome"/>
</dbReference>
<dbReference type="SUPFAM" id="SSF50129">
    <property type="entry name" value="GroES-like"/>
    <property type="match status" value="1"/>
</dbReference>
<dbReference type="InterPro" id="IPR041694">
    <property type="entry name" value="ADH_N_2"/>
</dbReference>
<proteinExistence type="predicted"/>
<protein>
    <submittedName>
        <fullName evidence="4">NADP-dependent oxidoreductase</fullName>
    </submittedName>
</protein>
<evidence type="ECO:0000259" key="3">
    <source>
        <dbReference type="SMART" id="SM00829"/>
    </source>
</evidence>